<gene>
    <name evidence="1" type="ORF">KIN20_035763</name>
</gene>
<evidence type="ECO:0000313" key="2">
    <source>
        <dbReference type="Proteomes" id="UP001196413"/>
    </source>
</evidence>
<dbReference type="AlphaFoldDB" id="A0AAD5RC97"/>
<comment type="caution">
    <text evidence="1">The sequence shown here is derived from an EMBL/GenBank/DDBJ whole genome shotgun (WGS) entry which is preliminary data.</text>
</comment>
<protein>
    <submittedName>
        <fullName evidence="1">Uncharacterized protein</fullName>
    </submittedName>
</protein>
<dbReference type="Proteomes" id="UP001196413">
    <property type="component" value="Unassembled WGS sequence"/>
</dbReference>
<name>A0AAD5RC97_PARTN</name>
<keyword evidence="2" id="KW-1185">Reference proteome</keyword>
<dbReference type="EMBL" id="JAHQIW010007270">
    <property type="protein sequence ID" value="KAJ1373383.1"/>
    <property type="molecule type" value="Genomic_DNA"/>
</dbReference>
<sequence>MPSCCSIGLLSHPCPEKHVLEKNFNDHDSLKNGCVKDVWTAWIIRMETRRYAWNDTDWTRLDHHSAISKARITEKSSDVDVDVESPIKDRRTELGGGVKLYVTKSAMVRNDIVDQKILGRAGAQLSAMVVACLEHSNVFTVHSLIVNSLPSVN</sequence>
<evidence type="ECO:0000313" key="1">
    <source>
        <dbReference type="EMBL" id="KAJ1373383.1"/>
    </source>
</evidence>
<accession>A0AAD5RC97</accession>
<reference evidence="1" key="1">
    <citation type="submission" date="2021-06" db="EMBL/GenBank/DDBJ databases">
        <title>Parelaphostrongylus tenuis whole genome reference sequence.</title>
        <authorList>
            <person name="Garwood T.J."/>
            <person name="Larsen P.A."/>
            <person name="Fountain-Jones N.M."/>
            <person name="Garbe J.R."/>
            <person name="Macchietto M.G."/>
            <person name="Kania S.A."/>
            <person name="Gerhold R.W."/>
            <person name="Richards J.E."/>
            <person name="Wolf T.M."/>
        </authorList>
    </citation>
    <scope>NUCLEOTIDE SEQUENCE</scope>
    <source>
        <strain evidence="1">MNPRO001-30</strain>
        <tissue evidence="1">Meninges</tissue>
    </source>
</reference>
<proteinExistence type="predicted"/>
<organism evidence="1 2">
    <name type="scientific">Parelaphostrongylus tenuis</name>
    <name type="common">Meningeal worm</name>
    <dbReference type="NCBI Taxonomy" id="148309"/>
    <lineage>
        <taxon>Eukaryota</taxon>
        <taxon>Metazoa</taxon>
        <taxon>Ecdysozoa</taxon>
        <taxon>Nematoda</taxon>
        <taxon>Chromadorea</taxon>
        <taxon>Rhabditida</taxon>
        <taxon>Rhabditina</taxon>
        <taxon>Rhabditomorpha</taxon>
        <taxon>Strongyloidea</taxon>
        <taxon>Metastrongylidae</taxon>
        <taxon>Parelaphostrongylus</taxon>
    </lineage>
</organism>